<dbReference type="InterPro" id="IPR029068">
    <property type="entry name" value="Glyas_Bleomycin-R_OHBP_Dase"/>
</dbReference>
<dbReference type="Proteomes" id="UP001596203">
    <property type="component" value="Unassembled WGS sequence"/>
</dbReference>
<evidence type="ECO:0000313" key="2">
    <source>
        <dbReference type="EMBL" id="MFC6018442.1"/>
    </source>
</evidence>
<accession>A0ABW1KAX4</accession>
<dbReference type="PROSITE" id="PS51819">
    <property type="entry name" value="VOC"/>
    <property type="match status" value="1"/>
</dbReference>
<protein>
    <submittedName>
        <fullName evidence="2">VOC family protein</fullName>
    </submittedName>
</protein>
<proteinExistence type="predicted"/>
<sequence length="246" mass="26145">MRSRLLAVTFEAQDPARSAQFWAALLGREVIEDAVGVLLPGDDTQLGLCFVPGRAGQLGANRMHLHLTSADLDEQQRTVAMALKLGGRHLDVGQRPEDGHVVLADPAGYVFCVIEPGNAYLAGCGFLGELTCEGTREVGLFWSKALGWPLVWDQDEETAIQSPGGGTKVAWAGPPVAPKKEPNQQRFELISAAGDQQAAVDELISLGASRLEIGTDSAVMMADPDGNEFCVRGTDHSPAGSSILRV</sequence>
<dbReference type="SUPFAM" id="SSF54593">
    <property type="entry name" value="Glyoxalase/Bleomycin resistance protein/Dihydroxybiphenyl dioxygenase"/>
    <property type="match status" value="2"/>
</dbReference>
<comment type="caution">
    <text evidence="2">The sequence shown here is derived from an EMBL/GenBank/DDBJ whole genome shotgun (WGS) entry which is preliminary data.</text>
</comment>
<gene>
    <name evidence="2" type="ORF">ACFP2T_19810</name>
</gene>
<keyword evidence="3" id="KW-1185">Reference proteome</keyword>
<name>A0ABW1KAX4_9ACTN</name>
<dbReference type="InterPro" id="IPR037523">
    <property type="entry name" value="VOC_core"/>
</dbReference>
<organism evidence="2 3">
    <name type="scientific">Plantactinospora solaniradicis</name>
    <dbReference type="NCBI Taxonomy" id="1723736"/>
    <lineage>
        <taxon>Bacteria</taxon>
        <taxon>Bacillati</taxon>
        <taxon>Actinomycetota</taxon>
        <taxon>Actinomycetes</taxon>
        <taxon>Micromonosporales</taxon>
        <taxon>Micromonosporaceae</taxon>
        <taxon>Plantactinospora</taxon>
    </lineage>
</organism>
<reference evidence="3" key="1">
    <citation type="journal article" date="2019" name="Int. J. Syst. Evol. Microbiol.">
        <title>The Global Catalogue of Microorganisms (GCM) 10K type strain sequencing project: providing services to taxonomists for standard genome sequencing and annotation.</title>
        <authorList>
            <consortium name="The Broad Institute Genomics Platform"/>
            <consortium name="The Broad Institute Genome Sequencing Center for Infectious Disease"/>
            <person name="Wu L."/>
            <person name="Ma J."/>
        </authorList>
    </citation>
    <scope>NUCLEOTIDE SEQUENCE [LARGE SCALE GENOMIC DNA]</scope>
    <source>
        <strain evidence="3">ZS-35-S2</strain>
    </source>
</reference>
<dbReference type="PANTHER" id="PTHR35908">
    <property type="entry name" value="HYPOTHETICAL FUSION PROTEIN"/>
    <property type="match status" value="1"/>
</dbReference>
<dbReference type="InterPro" id="IPR041581">
    <property type="entry name" value="Glyoxalase_6"/>
</dbReference>
<dbReference type="Pfam" id="PF18029">
    <property type="entry name" value="Glyoxalase_6"/>
    <property type="match status" value="2"/>
</dbReference>
<dbReference type="Gene3D" id="3.10.180.10">
    <property type="entry name" value="2,3-Dihydroxybiphenyl 1,2-Dioxygenase, domain 1"/>
    <property type="match status" value="2"/>
</dbReference>
<feature type="domain" description="VOC" evidence="1">
    <location>
        <begin position="4"/>
        <end position="116"/>
    </location>
</feature>
<dbReference type="RefSeq" id="WP_377423943.1">
    <property type="nucleotide sequence ID" value="NZ_JBHSPR010000017.1"/>
</dbReference>
<dbReference type="CDD" id="cd06587">
    <property type="entry name" value="VOC"/>
    <property type="match status" value="1"/>
</dbReference>
<evidence type="ECO:0000313" key="3">
    <source>
        <dbReference type="Proteomes" id="UP001596203"/>
    </source>
</evidence>
<evidence type="ECO:0000259" key="1">
    <source>
        <dbReference type="PROSITE" id="PS51819"/>
    </source>
</evidence>
<dbReference type="EMBL" id="JBHSPR010000017">
    <property type="protein sequence ID" value="MFC6018442.1"/>
    <property type="molecule type" value="Genomic_DNA"/>
</dbReference>
<dbReference type="PANTHER" id="PTHR35908:SF1">
    <property type="entry name" value="CONSERVED PROTEIN"/>
    <property type="match status" value="1"/>
</dbReference>